<name>A0A9N9F7E2_FUNMO</name>
<dbReference type="EMBL" id="CAJVPP010000816">
    <property type="protein sequence ID" value="CAG8514502.1"/>
    <property type="molecule type" value="Genomic_DNA"/>
</dbReference>
<comment type="caution">
    <text evidence="1">The sequence shown here is derived from an EMBL/GenBank/DDBJ whole genome shotgun (WGS) entry which is preliminary data.</text>
</comment>
<gene>
    <name evidence="1" type="ORF">FMOSSE_LOCUS4712</name>
</gene>
<evidence type="ECO:0000313" key="1">
    <source>
        <dbReference type="EMBL" id="CAG8514502.1"/>
    </source>
</evidence>
<organism evidence="1 2">
    <name type="scientific">Funneliformis mosseae</name>
    <name type="common">Endomycorrhizal fungus</name>
    <name type="synonym">Glomus mosseae</name>
    <dbReference type="NCBI Taxonomy" id="27381"/>
    <lineage>
        <taxon>Eukaryota</taxon>
        <taxon>Fungi</taxon>
        <taxon>Fungi incertae sedis</taxon>
        <taxon>Mucoromycota</taxon>
        <taxon>Glomeromycotina</taxon>
        <taxon>Glomeromycetes</taxon>
        <taxon>Glomerales</taxon>
        <taxon>Glomeraceae</taxon>
        <taxon>Funneliformis</taxon>
    </lineage>
</organism>
<dbReference type="AlphaFoldDB" id="A0A9N9F7E2"/>
<protein>
    <submittedName>
        <fullName evidence="1">8227_t:CDS:1</fullName>
    </submittedName>
</protein>
<accession>A0A9N9F7E2</accession>
<keyword evidence="2" id="KW-1185">Reference proteome</keyword>
<reference evidence="1" key="1">
    <citation type="submission" date="2021-06" db="EMBL/GenBank/DDBJ databases">
        <authorList>
            <person name="Kallberg Y."/>
            <person name="Tangrot J."/>
            <person name="Rosling A."/>
        </authorList>
    </citation>
    <scope>NUCLEOTIDE SEQUENCE</scope>
    <source>
        <strain evidence="1">87-6 pot B 2015</strain>
    </source>
</reference>
<sequence length="131" mass="15231">MSKFDEASRLSYEVNIEKDFKSEDHHYLPVDFENSPELLLSDKNCEKTRNISDGFCPICYSPNIAGPDISIAFFFLKGEKKEAYILNTQVKLKNNVELKKACKTVDLNTMFTDKNSNLNPFQFYNELHEIY</sequence>
<proteinExistence type="predicted"/>
<evidence type="ECO:0000313" key="2">
    <source>
        <dbReference type="Proteomes" id="UP000789375"/>
    </source>
</evidence>
<dbReference type="Proteomes" id="UP000789375">
    <property type="component" value="Unassembled WGS sequence"/>
</dbReference>